<sequence length="202" mass="23927">MKHLKNIVFDFGGVLIDWNPVYLYKKVFDSEEQMSYFLENICSSEWNIQQDKGRPLSEATELLQKKHPEYKNEIEMYYGRWTEMLGGLFEENVKLIKPLKEKYKVYGLTNWSAETIPHAMERYGFFKDLDGIVVSGEEKLIKPDSRIYQTLLDRFDIKAEETLFIDDNHTNVEAALNMNFKVVHLTEDLNLEKWLKDNEIMP</sequence>
<reference evidence="1 2" key="1">
    <citation type="submission" date="2014-08" db="EMBL/GenBank/DDBJ databases">
        <authorList>
            <person name="Wibberg D."/>
        </authorList>
    </citation>
    <scope>NUCLEOTIDE SEQUENCE [LARGE SCALE GENOMIC DNA]</scope>
    <source>
        <strain evidence="2">ING2-E5B</strain>
    </source>
</reference>
<protein>
    <submittedName>
        <fullName evidence="1">Hydrolase, haloacid dehalogenase-like family protein</fullName>
    </submittedName>
</protein>
<dbReference type="NCBIfam" id="TIGR01509">
    <property type="entry name" value="HAD-SF-IA-v3"/>
    <property type="match status" value="1"/>
</dbReference>
<dbReference type="SFLD" id="SFLDG01129">
    <property type="entry name" value="C1.5:_HAD__Beta-PGM__Phosphata"/>
    <property type="match status" value="1"/>
</dbReference>
<dbReference type="Gene3D" id="1.10.150.240">
    <property type="entry name" value="Putative phosphatase, domain 2"/>
    <property type="match status" value="1"/>
</dbReference>
<dbReference type="PRINTS" id="PR00413">
    <property type="entry name" value="HADHALOGNASE"/>
</dbReference>
<dbReference type="InterPro" id="IPR041492">
    <property type="entry name" value="HAD_2"/>
</dbReference>
<gene>
    <name evidence="1" type="ORF">ING2E5B_0166</name>
</gene>
<dbReference type="InterPro" id="IPR036412">
    <property type="entry name" value="HAD-like_sf"/>
</dbReference>
<dbReference type="CDD" id="cd02603">
    <property type="entry name" value="HAD_sEH-N_like"/>
    <property type="match status" value="1"/>
</dbReference>
<dbReference type="SUPFAM" id="SSF56784">
    <property type="entry name" value="HAD-like"/>
    <property type="match status" value="1"/>
</dbReference>
<evidence type="ECO:0000313" key="1">
    <source>
        <dbReference type="EMBL" id="CEA14922.1"/>
    </source>
</evidence>
<dbReference type="InterPro" id="IPR023214">
    <property type="entry name" value="HAD_sf"/>
</dbReference>
<keyword evidence="1" id="KW-0378">Hydrolase</keyword>
<dbReference type="PANTHER" id="PTHR43611:SF3">
    <property type="entry name" value="FLAVIN MONONUCLEOTIDE HYDROLASE 1, CHLOROPLATIC"/>
    <property type="match status" value="1"/>
</dbReference>
<dbReference type="Gene3D" id="3.40.50.1000">
    <property type="entry name" value="HAD superfamily/HAD-like"/>
    <property type="match status" value="1"/>
</dbReference>
<dbReference type="HOGENOM" id="CLU_045011_9_1_10"/>
<dbReference type="InterPro" id="IPR023198">
    <property type="entry name" value="PGP-like_dom2"/>
</dbReference>
<dbReference type="Pfam" id="PF13419">
    <property type="entry name" value="HAD_2"/>
    <property type="match status" value="1"/>
</dbReference>
<organism evidence="1 2">
    <name type="scientific">Fermentimonas caenicola</name>
    <dbReference type="NCBI Taxonomy" id="1562970"/>
    <lineage>
        <taxon>Bacteria</taxon>
        <taxon>Pseudomonadati</taxon>
        <taxon>Bacteroidota</taxon>
        <taxon>Bacteroidia</taxon>
        <taxon>Bacteroidales</taxon>
        <taxon>Dysgonomonadaceae</taxon>
        <taxon>Fermentimonas</taxon>
    </lineage>
</organism>
<dbReference type="Proteomes" id="UP000032417">
    <property type="component" value="Chromosome 1"/>
</dbReference>
<accession>A0A098BXP6</accession>
<dbReference type="GO" id="GO:0016787">
    <property type="term" value="F:hydrolase activity"/>
    <property type="evidence" value="ECO:0007669"/>
    <property type="project" value="UniProtKB-KW"/>
</dbReference>
<dbReference type="STRING" id="1562970.ING2E5B_0166"/>
<dbReference type="PATRIC" id="fig|1562970.3.peg.163"/>
<dbReference type="OrthoDB" id="9797415at2"/>
<dbReference type="PANTHER" id="PTHR43611">
    <property type="entry name" value="ALPHA-D-GLUCOSE 1-PHOSPHATE PHOSPHATASE"/>
    <property type="match status" value="1"/>
</dbReference>
<dbReference type="SFLD" id="SFLDS00003">
    <property type="entry name" value="Haloacid_Dehalogenase"/>
    <property type="match status" value="1"/>
</dbReference>
<dbReference type="InterPro" id="IPR006439">
    <property type="entry name" value="HAD-SF_hydro_IA"/>
</dbReference>
<keyword evidence="2" id="KW-1185">Reference proteome</keyword>
<dbReference type="EMBL" id="LN515532">
    <property type="protein sequence ID" value="CEA14922.1"/>
    <property type="molecule type" value="Genomic_DNA"/>
</dbReference>
<proteinExistence type="predicted"/>
<dbReference type="AlphaFoldDB" id="A0A098BXP6"/>
<name>A0A098BXP6_9BACT</name>
<dbReference type="KEGG" id="pbt:ING2E5B_0166"/>
<evidence type="ECO:0000313" key="2">
    <source>
        <dbReference type="Proteomes" id="UP000032417"/>
    </source>
</evidence>